<dbReference type="PANTHER" id="PTHR30237:SF6">
    <property type="entry name" value="CARBOXYPEPTIDASE YOCD-RELATED"/>
    <property type="match status" value="1"/>
</dbReference>
<feature type="active site" description="Charge relay system" evidence="3">
    <location>
        <position position="295"/>
    </location>
</feature>
<protein>
    <submittedName>
        <fullName evidence="6">LD-carboxypeptidase</fullName>
    </submittedName>
</protein>
<dbReference type="PANTHER" id="PTHR30237">
    <property type="entry name" value="MURAMOYLTETRAPEPTIDE CARBOXYPEPTIDASE"/>
    <property type="match status" value="1"/>
</dbReference>
<dbReference type="InterPro" id="IPR040921">
    <property type="entry name" value="Peptidase_S66C"/>
</dbReference>
<dbReference type="Pfam" id="PF02016">
    <property type="entry name" value="Peptidase_S66"/>
    <property type="match status" value="1"/>
</dbReference>
<dbReference type="OrthoDB" id="9807329at2"/>
<dbReference type="Proteomes" id="UP000310249">
    <property type="component" value="Unassembled WGS sequence"/>
</dbReference>
<dbReference type="RefSeq" id="WP_138552647.1">
    <property type="nucleotide sequence ID" value="NZ_PNCH01000040.1"/>
</dbReference>
<feature type="domain" description="LD-carboxypeptidase C-terminal" evidence="5">
    <location>
        <begin position="193"/>
        <end position="310"/>
    </location>
</feature>
<dbReference type="Pfam" id="PF17676">
    <property type="entry name" value="Peptidase_S66C"/>
    <property type="match status" value="1"/>
</dbReference>
<dbReference type="InterPro" id="IPR003507">
    <property type="entry name" value="S66_fam"/>
</dbReference>
<name>A0A5S3WGI1_9GAMM</name>
<feature type="domain" description="LD-carboxypeptidase N-terminal" evidence="4">
    <location>
        <begin position="9"/>
        <end position="127"/>
    </location>
</feature>
<evidence type="ECO:0000259" key="5">
    <source>
        <dbReference type="Pfam" id="PF17676"/>
    </source>
</evidence>
<evidence type="ECO:0000256" key="3">
    <source>
        <dbReference type="PIRSR" id="PIRSR028757-1"/>
    </source>
</evidence>
<feature type="active site" description="Nucleophile" evidence="3">
    <location>
        <position position="107"/>
    </location>
</feature>
<organism evidence="6 7">
    <name type="scientific">Pseudoalteromonas rubra</name>
    <dbReference type="NCBI Taxonomy" id="43658"/>
    <lineage>
        <taxon>Bacteria</taxon>
        <taxon>Pseudomonadati</taxon>
        <taxon>Pseudomonadota</taxon>
        <taxon>Gammaproteobacteria</taxon>
        <taxon>Alteromonadales</taxon>
        <taxon>Pseudoalteromonadaceae</taxon>
        <taxon>Pseudoalteromonas</taxon>
    </lineage>
</organism>
<evidence type="ECO:0000313" key="7">
    <source>
        <dbReference type="Proteomes" id="UP000310249"/>
    </source>
</evidence>
<dbReference type="PIRSF" id="PIRSF028757">
    <property type="entry name" value="LD-carboxypeptidase"/>
    <property type="match status" value="1"/>
</dbReference>
<gene>
    <name evidence="6" type="ORF">CWB99_20260</name>
</gene>
<dbReference type="GO" id="GO:0004180">
    <property type="term" value="F:carboxypeptidase activity"/>
    <property type="evidence" value="ECO:0007669"/>
    <property type="project" value="UniProtKB-KW"/>
</dbReference>
<dbReference type="EMBL" id="PNCI01000055">
    <property type="protein sequence ID" value="TMP25949.1"/>
    <property type="molecule type" value="Genomic_DNA"/>
</dbReference>
<dbReference type="AlphaFoldDB" id="A0A5S3WGI1"/>
<evidence type="ECO:0000259" key="4">
    <source>
        <dbReference type="Pfam" id="PF02016"/>
    </source>
</evidence>
<dbReference type="CDD" id="cd07062">
    <property type="entry name" value="Peptidase_S66_mccF_like"/>
    <property type="match status" value="1"/>
</dbReference>
<reference evidence="6 7" key="1">
    <citation type="submission" date="2018-01" db="EMBL/GenBank/DDBJ databases">
        <authorList>
            <person name="Paulsen S."/>
            <person name="Gram L.K."/>
        </authorList>
    </citation>
    <scope>NUCLEOTIDE SEQUENCE [LARGE SCALE GENOMIC DNA]</scope>
    <source>
        <strain evidence="6 7">S2676</strain>
    </source>
</reference>
<reference evidence="7" key="2">
    <citation type="submission" date="2019-06" db="EMBL/GenBank/DDBJ databases">
        <title>Co-occurence of chitin degradation, pigmentation and bioactivity in marine Pseudoalteromonas.</title>
        <authorList>
            <person name="Sonnenschein E.C."/>
            <person name="Bech P.K."/>
        </authorList>
    </citation>
    <scope>NUCLEOTIDE SEQUENCE [LARGE SCALE GENOMIC DNA]</scope>
    <source>
        <strain evidence="7">S2676</strain>
    </source>
</reference>
<dbReference type="Gene3D" id="3.50.30.60">
    <property type="entry name" value="LD-carboxypeptidase A C-terminal domain-like"/>
    <property type="match status" value="1"/>
</dbReference>
<keyword evidence="2" id="KW-0378">Hydrolase</keyword>
<proteinExistence type="inferred from homology"/>
<dbReference type="InterPro" id="IPR027478">
    <property type="entry name" value="LdcA_N"/>
</dbReference>
<accession>A0A5S3WGI1</accession>
<comment type="similarity">
    <text evidence="1">Belongs to the peptidase S66 family.</text>
</comment>
<keyword evidence="6" id="KW-0121">Carboxypeptidase</keyword>
<dbReference type="SUPFAM" id="SSF52317">
    <property type="entry name" value="Class I glutamine amidotransferase-like"/>
    <property type="match status" value="1"/>
</dbReference>
<evidence type="ECO:0000256" key="1">
    <source>
        <dbReference type="ARBA" id="ARBA00010233"/>
    </source>
</evidence>
<comment type="caution">
    <text evidence="6">The sequence shown here is derived from an EMBL/GenBank/DDBJ whole genome shotgun (WGS) entry which is preliminary data.</text>
</comment>
<dbReference type="InterPro" id="IPR040449">
    <property type="entry name" value="Peptidase_S66_N"/>
</dbReference>
<sequence>MNEHKKRARIVSPSRSAEILSRETTATAIETLAGLGIHCDFAANYIHREVTTAQLILDKAKDLNDAFADPEITLILSTIGGHNANRTLDHLNWDMIQANPKPLCGYSDITVLLNAIYAITGQITYLGPHFSSFGMQQGLEFTLRHFERALQDDTNYALGVSEFWSDDLWFIDQTSRTFIPNPGPIIVNKGTCEGTILGGNLCSFNLLQGTRYMPDLTGAVLFVEEDNLLGDLTLTEFERNLQSLLSHQGAEHIAGLVVGRFQADSKVDLNDLAELLSSYEQLASCPVVCNLDFGHTTPIFTVPIGGQCKLKALDGKVTINIHTQQNN</sequence>
<dbReference type="InterPro" id="IPR029062">
    <property type="entry name" value="Class_I_gatase-like"/>
</dbReference>
<feature type="active site" description="Charge relay system" evidence="3">
    <location>
        <position position="224"/>
    </location>
</feature>
<evidence type="ECO:0000256" key="2">
    <source>
        <dbReference type="ARBA" id="ARBA00022801"/>
    </source>
</evidence>
<evidence type="ECO:0000313" key="6">
    <source>
        <dbReference type="EMBL" id="TMP25949.1"/>
    </source>
</evidence>
<dbReference type="Gene3D" id="3.40.50.10740">
    <property type="entry name" value="Class I glutamine amidotransferase-like"/>
    <property type="match status" value="1"/>
</dbReference>
<dbReference type="InterPro" id="IPR027461">
    <property type="entry name" value="Carboxypeptidase_A_C_sf"/>
</dbReference>
<keyword evidence="6" id="KW-0645">Protease</keyword>
<dbReference type="SUPFAM" id="SSF141986">
    <property type="entry name" value="LD-carboxypeptidase A C-terminal domain-like"/>
    <property type="match status" value="1"/>
</dbReference>